<dbReference type="GO" id="GO:0048013">
    <property type="term" value="P:ephrin receptor signaling pathway"/>
    <property type="evidence" value="ECO:0007669"/>
    <property type="project" value="TreeGrafter"/>
</dbReference>
<dbReference type="FunFam" id="2.60.40.420:FF:000054">
    <property type="entry name" value="Uncharacterized protein, isoform A"/>
    <property type="match status" value="1"/>
</dbReference>
<feature type="non-terminal residue" evidence="10">
    <location>
        <position position="402"/>
    </location>
</feature>
<keyword evidence="11" id="KW-1185">Reference proteome</keyword>
<feature type="compositionally biased region" description="Low complexity" evidence="8">
    <location>
        <begin position="333"/>
        <end position="344"/>
    </location>
</feature>
<feature type="compositionally biased region" description="Basic and acidic residues" evidence="8">
    <location>
        <begin position="351"/>
        <end position="360"/>
    </location>
</feature>
<keyword evidence="2" id="KW-0732">Signal</keyword>
<dbReference type="SUPFAM" id="SSF49503">
    <property type="entry name" value="Cupredoxins"/>
    <property type="match status" value="1"/>
</dbReference>
<dbReference type="Pfam" id="PF00812">
    <property type="entry name" value="Ephrin"/>
    <property type="match status" value="1"/>
</dbReference>
<name>A0A836F0S7_9HYME</name>
<dbReference type="GO" id="GO:0007411">
    <property type="term" value="P:axon guidance"/>
    <property type="evidence" value="ECO:0007669"/>
    <property type="project" value="TreeGrafter"/>
</dbReference>
<dbReference type="InterPro" id="IPR008972">
    <property type="entry name" value="Cupredoxin"/>
</dbReference>
<organism evidence="10 11">
    <name type="scientific">Acromyrmex insinuator</name>
    <dbReference type="NCBI Taxonomy" id="230686"/>
    <lineage>
        <taxon>Eukaryota</taxon>
        <taxon>Metazoa</taxon>
        <taxon>Ecdysozoa</taxon>
        <taxon>Arthropoda</taxon>
        <taxon>Hexapoda</taxon>
        <taxon>Insecta</taxon>
        <taxon>Pterygota</taxon>
        <taxon>Neoptera</taxon>
        <taxon>Endopterygota</taxon>
        <taxon>Hymenoptera</taxon>
        <taxon>Apocrita</taxon>
        <taxon>Aculeata</taxon>
        <taxon>Formicoidea</taxon>
        <taxon>Formicidae</taxon>
        <taxon>Myrmicinae</taxon>
        <taxon>Acromyrmex</taxon>
    </lineage>
</organism>
<dbReference type="PANTHER" id="PTHR11304:SF29">
    <property type="entry name" value="EPHRIN"/>
    <property type="match status" value="1"/>
</dbReference>
<dbReference type="Proteomes" id="UP000667349">
    <property type="component" value="Unassembled WGS sequence"/>
</dbReference>
<dbReference type="AlphaFoldDB" id="A0A836F0S7"/>
<feature type="region of interest" description="Disordered" evidence="8">
    <location>
        <begin position="243"/>
        <end position="271"/>
    </location>
</feature>
<feature type="domain" description="Ephrin RBD" evidence="9">
    <location>
        <begin position="87"/>
        <end position="231"/>
    </location>
</feature>
<dbReference type="GO" id="GO:0046875">
    <property type="term" value="F:ephrin receptor binding"/>
    <property type="evidence" value="ECO:0007669"/>
    <property type="project" value="TreeGrafter"/>
</dbReference>
<sequence>MWWRCDSGGRSRWLWTTATRSRAKVQRVLCLAVRGWCRWLLTEYGCLSDGASPSSAVIVTMVSTSFVTLVFLVCLQTVLLSTVSNCAKTISMYWNTTNSIFRIDNTDHIIDVNKNNAMFEYDQVNIICPVYPPDTYVDDDAEKYIIYNVSKEEYETCRITNPSPRVIAVCDKPRKTMYFTITFRPFTPQPGGLEFLPGHDYYFISTSSKDDLHRRIGGRCTSHNMKVVFKVCCSNEAETSASSATSRNNSVAVTSSTVPSSSSTSTAVLGGSAAGLPAPPIVYRGGDRFYPEISIDLDPHQPGTAAPTLPHVPSPAVYPVHPHQPQPPIYNGSPSSITPPKTSTGQKKKNKEYSDHPNEVVKNEELTYNSASSYAHTQVRYTSLILATGSLLMSALLQQLLR</sequence>
<evidence type="ECO:0000256" key="4">
    <source>
        <dbReference type="ARBA" id="ARBA00023157"/>
    </source>
</evidence>
<dbReference type="PRINTS" id="PR01347">
    <property type="entry name" value="EPHRIN"/>
</dbReference>
<comment type="similarity">
    <text evidence="6 7">Belongs to the ephrin family.</text>
</comment>
<dbReference type="PANTHER" id="PTHR11304">
    <property type="entry name" value="EPHRIN"/>
    <property type="match status" value="1"/>
</dbReference>
<dbReference type="Gene3D" id="2.60.40.420">
    <property type="entry name" value="Cupredoxins - blue copper proteins"/>
    <property type="match status" value="1"/>
</dbReference>
<proteinExistence type="inferred from homology"/>
<evidence type="ECO:0000313" key="11">
    <source>
        <dbReference type="Proteomes" id="UP000667349"/>
    </source>
</evidence>
<keyword evidence="4" id="KW-1015">Disulfide bond</keyword>
<dbReference type="GO" id="GO:0005886">
    <property type="term" value="C:plasma membrane"/>
    <property type="evidence" value="ECO:0007669"/>
    <property type="project" value="TreeGrafter"/>
</dbReference>
<keyword evidence="5" id="KW-0325">Glycoprotein</keyword>
<evidence type="ECO:0000256" key="8">
    <source>
        <dbReference type="SAM" id="MobiDB-lite"/>
    </source>
</evidence>
<reference evidence="10" key="1">
    <citation type="submission" date="2020-02" db="EMBL/GenBank/DDBJ databases">
        <title>Relaxed selection underlies rapid genomic changes in the transitions from sociality to social parasitism in ants.</title>
        <authorList>
            <person name="Bi X."/>
        </authorList>
    </citation>
    <scope>NUCLEOTIDE SEQUENCE</scope>
    <source>
        <strain evidence="10">BGI-DK2013a</strain>
        <tissue evidence="10">Whole body</tissue>
    </source>
</reference>
<accession>A0A836F0S7</accession>
<evidence type="ECO:0000256" key="2">
    <source>
        <dbReference type="ARBA" id="ARBA00022729"/>
    </source>
</evidence>
<dbReference type="CDD" id="cd02675">
    <property type="entry name" value="Ephrin_ectodomain"/>
    <property type="match status" value="1"/>
</dbReference>
<evidence type="ECO:0000256" key="3">
    <source>
        <dbReference type="ARBA" id="ARBA00023136"/>
    </source>
</evidence>
<evidence type="ECO:0000256" key="5">
    <source>
        <dbReference type="ARBA" id="ARBA00023180"/>
    </source>
</evidence>
<dbReference type="InterPro" id="IPR001799">
    <property type="entry name" value="Ephrin_RBD"/>
</dbReference>
<comment type="caution">
    <text evidence="6">Lacks conserved residue(s) required for the propagation of feature annotation.</text>
</comment>
<dbReference type="EMBL" id="JAANHZ010000421">
    <property type="protein sequence ID" value="KAG5311199.1"/>
    <property type="molecule type" value="Genomic_DNA"/>
</dbReference>
<keyword evidence="3 7" id="KW-0472">Membrane</keyword>
<feature type="non-terminal residue" evidence="10">
    <location>
        <position position="1"/>
    </location>
</feature>
<evidence type="ECO:0000259" key="9">
    <source>
        <dbReference type="PROSITE" id="PS51551"/>
    </source>
</evidence>
<evidence type="ECO:0000313" key="10">
    <source>
        <dbReference type="EMBL" id="KAG5311199.1"/>
    </source>
</evidence>
<evidence type="ECO:0000256" key="6">
    <source>
        <dbReference type="PROSITE-ProRule" id="PRU00884"/>
    </source>
</evidence>
<protein>
    <submittedName>
        <fullName evidence="10">EFNB1 protein</fullName>
    </submittedName>
</protein>
<dbReference type="PROSITE" id="PS51551">
    <property type="entry name" value="EPHRIN_RBD_2"/>
    <property type="match status" value="1"/>
</dbReference>
<dbReference type="InterPro" id="IPR031328">
    <property type="entry name" value="Ephrin"/>
</dbReference>
<comment type="subcellular location">
    <subcellularLocation>
        <location evidence="1">Membrane</location>
    </subcellularLocation>
</comment>
<comment type="caution">
    <text evidence="10">The sequence shown here is derived from an EMBL/GenBank/DDBJ whole genome shotgun (WGS) entry which is preliminary data.</text>
</comment>
<feature type="region of interest" description="Disordered" evidence="8">
    <location>
        <begin position="293"/>
        <end position="360"/>
    </location>
</feature>
<evidence type="ECO:0000256" key="7">
    <source>
        <dbReference type="RuleBase" id="RU004375"/>
    </source>
</evidence>
<evidence type="ECO:0000256" key="1">
    <source>
        <dbReference type="ARBA" id="ARBA00004370"/>
    </source>
</evidence>
<gene>
    <name evidence="10" type="primary">Efnb1</name>
    <name evidence="10" type="ORF">G6Z75_0012936</name>
</gene>